<dbReference type="InterPro" id="IPR050493">
    <property type="entry name" value="FAD-dep_Monooxygenase_BioMet"/>
</dbReference>
<keyword evidence="1" id="KW-0560">Oxidoreductase</keyword>
<evidence type="ECO:0000313" key="5">
    <source>
        <dbReference type="EMBL" id="MBC2384661.1"/>
    </source>
</evidence>
<dbReference type="SUPFAM" id="SSF51905">
    <property type="entry name" value="FAD/NAD(P)-binding domain"/>
    <property type="match status" value="1"/>
</dbReference>
<evidence type="ECO:0000259" key="4">
    <source>
        <dbReference type="Pfam" id="PF01494"/>
    </source>
</evidence>
<dbReference type="PANTHER" id="PTHR13789">
    <property type="entry name" value="MONOOXYGENASE"/>
    <property type="match status" value="1"/>
</dbReference>
<keyword evidence="2" id="KW-0503">Monooxygenase</keyword>
<evidence type="ECO:0000256" key="1">
    <source>
        <dbReference type="ARBA" id="ARBA00023002"/>
    </source>
</evidence>
<dbReference type="PRINTS" id="PR00420">
    <property type="entry name" value="RNGMNOXGNASE"/>
</dbReference>
<keyword evidence="8" id="KW-1185">Reference proteome</keyword>
<name>A0A7X1E274_9PSED</name>
<evidence type="ECO:0000313" key="8">
    <source>
        <dbReference type="Proteomes" id="UP000534677"/>
    </source>
</evidence>
<dbReference type="GO" id="GO:0071949">
    <property type="term" value="F:FAD binding"/>
    <property type="evidence" value="ECO:0007669"/>
    <property type="project" value="InterPro"/>
</dbReference>
<dbReference type="NCBIfam" id="NF005720">
    <property type="entry name" value="PRK07538.1"/>
    <property type="match status" value="1"/>
</dbReference>
<evidence type="ECO:0000256" key="3">
    <source>
        <dbReference type="SAM" id="MobiDB-lite"/>
    </source>
</evidence>
<dbReference type="AlphaFoldDB" id="A0A7X1E274"/>
<dbReference type="PANTHER" id="PTHR13789:SF268">
    <property type="entry name" value="5-METHYLPHENAZINE-1-CARBOXYLATE 1-MONOOXYGENASE"/>
    <property type="match status" value="1"/>
</dbReference>
<proteinExistence type="predicted"/>
<sequence length="427" mass="47068">MLNIAIVGAGIGGLMTALRLHEQGFKPRVYEAAPELRPLGVGIVTQPYGTREITEVGLLDELNARSVDAVESSYFNQYGQQIYTEQCGVHMGYPHGQRFVHRGILQMILYKAVIERLGADSVVMGVRCTGFDQDDTGVTLRFASTTNDAMSLPIEVRADIAIAGDGIKSAIRNQIFPDKTEPHYSGITLWRGVTLMKPFKQGGTILHIGAPSKGSLIVYPILDHADDSGLTLVNWVVEQNGRPESMEDWNQEADVAEIAHMFDECELDFIDVGEMLRNAREVYLFPLVDHDPLPQWSFGRVTLMGDAAHAMYPRGGNGACQALVDAKVIADALATIADPVEALKHYEAQRRETANRIVMANRGDGPEVVRRIVEERTGGQRFDDIEHVLPFAEADAIFNEYHRMAGMKRPTEETPSGTFASVFSHSA</sequence>
<dbReference type="RefSeq" id="WP_185710157.1">
    <property type="nucleotide sequence ID" value="NZ_JAAXCY010000010.1"/>
</dbReference>
<feature type="compositionally biased region" description="Polar residues" evidence="3">
    <location>
        <begin position="413"/>
        <end position="427"/>
    </location>
</feature>
<dbReference type="InterPro" id="IPR036188">
    <property type="entry name" value="FAD/NAD-bd_sf"/>
</dbReference>
<dbReference type="Gene3D" id="3.30.9.30">
    <property type="match status" value="1"/>
</dbReference>
<dbReference type="EMBL" id="JAAXCZ010000019">
    <property type="protein sequence ID" value="MBC2384661.1"/>
    <property type="molecule type" value="Genomic_DNA"/>
</dbReference>
<evidence type="ECO:0000313" key="6">
    <source>
        <dbReference type="EMBL" id="MBC2409045.1"/>
    </source>
</evidence>
<dbReference type="EMBL" id="JAAXCY010000010">
    <property type="protein sequence ID" value="MBC2409045.1"/>
    <property type="molecule type" value="Genomic_DNA"/>
</dbReference>
<dbReference type="Proteomes" id="UP000520513">
    <property type="component" value="Unassembled WGS sequence"/>
</dbReference>
<accession>A0A7X1E274</accession>
<dbReference type="SUPFAM" id="SSF54373">
    <property type="entry name" value="FAD-linked reductases, C-terminal domain"/>
    <property type="match status" value="1"/>
</dbReference>
<gene>
    <name evidence="5" type="ORF">HF209_27325</name>
    <name evidence="6" type="ORF">HF257_23805</name>
</gene>
<feature type="region of interest" description="Disordered" evidence="3">
    <location>
        <begin position="408"/>
        <end position="427"/>
    </location>
</feature>
<evidence type="ECO:0000313" key="7">
    <source>
        <dbReference type="Proteomes" id="UP000520513"/>
    </source>
</evidence>
<dbReference type="Gene3D" id="3.50.50.60">
    <property type="entry name" value="FAD/NAD(P)-binding domain"/>
    <property type="match status" value="1"/>
</dbReference>
<comment type="caution">
    <text evidence="6">The sequence shown here is derived from an EMBL/GenBank/DDBJ whole genome shotgun (WGS) entry which is preliminary data.</text>
</comment>
<dbReference type="Proteomes" id="UP000534677">
    <property type="component" value="Unassembled WGS sequence"/>
</dbReference>
<evidence type="ECO:0000256" key="2">
    <source>
        <dbReference type="ARBA" id="ARBA00023033"/>
    </source>
</evidence>
<reference evidence="7 8" key="1">
    <citation type="submission" date="2020-04" db="EMBL/GenBank/DDBJ databases">
        <title>Pseudomonas crami sp. nov., a novel proteolytic bacterial species isolated from cream.</title>
        <authorList>
            <person name="Hofmann K."/>
            <person name="Woller A."/>
            <person name="Huptas C."/>
            <person name="Wenning M."/>
            <person name="Scherer S."/>
            <person name="Doll E.V."/>
        </authorList>
    </citation>
    <scope>NUCLEOTIDE SEQUENCE [LARGE SCALE GENOMIC DNA]</scope>
    <source>
        <strain evidence="5 8">WS 5096</strain>
        <strain evidence="6 7">WS 5106</strain>
    </source>
</reference>
<protein>
    <submittedName>
        <fullName evidence="6">NAD(P)-binding protein</fullName>
    </submittedName>
</protein>
<dbReference type="InterPro" id="IPR002938">
    <property type="entry name" value="FAD-bd"/>
</dbReference>
<organism evidence="6 7">
    <name type="scientific">Pseudomonas cremoris</name>
    <dbReference type="NCBI Taxonomy" id="2724178"/>
    <lineage>
        <taxon>Bacteria</taxon>
        <taxon>Pseudomonadati</taxon>
        <taxon>Pseudomonadota</taxon>
        <taxon>Gammaproteobacteria</taxon>
        <taxon>Pseudomonadales</taxon>
        <taxon>Pseudomonadaceae</taxon>
        <taxon>Pseudomonas</taxon>
    </lineage>
</organism>
<dbReference type="Pfam" id="PF01494">
    <property type="entry name" value="FAD_binding_3"/>
    <property type="match status" value="1"/>
</dbReference>
<feature type="domain" description="FAD-binding" evidence="4">
    <location>
        <begin position="3"/>
        <end position="359"/>
    </location>
</feature>
<dbReference type="GO" id="GO:0004497">
    <property type="term" value="F:monooxygenase activity"/>
    <property type="evidence" value="ECO:0007669"/>
    <property type="project" value="UniProtKB-KW"/>
</dbReference>